<evidence type="ECO:0000313" key="2">
    <source>
        <dbReference type="Proteomes" id="UP000297295"/>
    </source>
</evidence>
<evidence type="ECO:0000313" key="1">
    <source>
        <dbReference type="EMBL" id="TGC09852.1"/>
    </source>
</evidence>
<comment type="caution">
    <text evidence="1">The sequence shown here is derived from an EMBL/GenBank/DDBJ whole genome shotgun (WGS) entry which is preliminary data.</text>
</comment>
<keyword evidence="2" id="KW-1185">Reference proteome</keyword>
<name>A0A4E0Q0K4_9EURY</name>
<reference evidence="1 2" key="1">
    <citation type="submission" date="2017-11" db="EMBL/GenBank/DDBJ databases">
        <title>Isolation and Characterization of Methanogenic Archaea from Saline Meromictic Lake at Siberia.</title>
        <authorList>
            <person name="Shen Y."/>
            <person name="Huang H.-H."/>
            <person name="Lai M.-C."/>
            <person name="Chen S.-C."/>
        </authorList>
    </citation>
    <scope>NUCLEOTIDE SEQUENCE [LARGE SCALE GENOMIC DNA]</scope>
    <source>
        <strain evidence="1 2">SY-01</strain>
    </source>
</reference>
<accession>A0A4E0Q0K4</accession>
<proteinExistence type="predicted"/>
<sequence length="195" mass="21624">MQRDDIIEQVSSCMEKIQGVGDALILTEEDRETIRELEKKADEMTLMGLGRGDNKGVKQVLNNDVIFAFTTNMDFKWPAGPNVILMHEGCVVGEDIEDEAKLEEFKTCKTNLVIGNIVIYDISVLKRVDGKMNPLIVVLPPKTCSEVEELPEVCNATLASPSPPSDEYIKERLGLQNIHGTGTFLLGFDFECGCN</sequence>
<organism evidence="1 2">
    <name type="scientific">Methanolobus halotolerans</name>
    <dbReference type="NCBI Taxonomy" id="2052935"/>
    <lineage>
        <taxon>Archaea</taxon>
        <taxon>Methanobacteriati</taxon>
        <taxon>Methanobacteriota</taxon>
        <taxon>Stenosarchaea group</taxon>
        <taxon>Methanomicrobia</taxon>
        <taxon>Methanosarcinales</taxon>
        <taxon>Methanosarcinaceae</taxon>
        <taxon>Methanolobus</taxon>
    </lineage>
</organism>
<dbReference type="EMBL" id="PGGK01000004">
    <property type="protein sequence ID" value="TGC09852.1"/>
    <property type="molecule type" value="Genomic_DNA"/>
</dbReference>
<dbReference type="RefSeq" id="WP_135389163.1">
    <property type="nucleotide sequence ID" value="NZ_PGGK01000004.1"/>
</dbReference>
<dbReference type="Proteomes" id="UP000297295">
    <property type="component" value="Unassembled WGS sequence"/>
</dbReference>
<protein>
    <submittedName>
        <fullName evidence="1">Uncharacterized protein</fullName>
    </submittedName>
</protein>
<dbReference type="AlphaFoldDB" id="A0A4E0Q0K4"/>
<gene>
    <name evidence="1" type="ORF">CUN85_04610</name>
</gene>
<dbReference type="OrthoDB" id="131404at2157"/>